<dbReference type="Gene3D" id="3.30.1340.10">
    <property type="entry name" value="HPr-like"/>
    <property type="match status" value="1"/>
</dbReference>
<evidence type="ECO:0000256" key="6">
    <source>
        <dbReference type="ARBA" id="ARBA00022683"/>
    </source>
</evidence>
<protein>
    <recommendedName>
        <fullName evidence="3">Phosphocarrier protein HPr</fullName>
    </recommendedName>
</protein>
<organism evidence="8 9">
    <name type="scientific">Brevibacillus panacihumi</name>
    <dbReference type="NCBI Taxonomy" id="497735"/>
    <lineage>
        <taxon>Bacteria</taxon>
        <taxon>Bacillati</taxon>
        <taxon>Bacillota</taxon>
        <taxon>Bacilli</taxon>
        <taxon>Bacillales</taxon>
        <taxon>Paenibacillaceae</taxon>
        <taxon>Brevibacillus</taxon>
    </lineage>
</organism>
<dbReference type="Proteomes" id="UP000281915">
    <property type="component" value="Unassembled WGS sequence"/>
</dbReference>
<evidence type="ECO:0000313" key="8">
    <source>
        <dbReference type="EMBL" id="RNB76598.1"/>
    </source>
</evidence>
<evidence type="ECO:0000256" key="1">
    <source>
        <dbReference type="ARBA" id="ARBA00003681"/>
    </source>
</evidence>
<evidence type="ECO:0000313" key="9">
    <source>
        <dbReference type="Proteomes" id="UP000281915"/>
    </source>
</evidence>
<dbReference type="PANTHER" id="PTHR33705">
    <property type="entry name" value="PHOSPHOCARRIER PROTEIN HPR"/>
    <property type="match status" value="1"/>
</dbReference>
<dbReference type="GO" id="GO:0005737">
    <property type="term" value="C:cytoplasm"/>
    <property type="evidence" value="ECO:0007669"/>
    <property type="project" value="UniProtKB-SubCell"/>
</dbReference>
<dbReference type="SUPFAM" id="SSF55594">
    <property type="entry name" value="HPr-like"/>
    <property type="match status" value="1"/>
</dbReference>
<dbReference type="RefSeq" id="WP_122914436.1">
    <property type="nucleotide sequence ID" value="NZ_RHHT01000037.1"/>
</dbReference>
<feature type="domain" description="HPr" evidence="7">
    <location>
        <begin position="1"/>
        <end position="87"/>
    </location>
</feature>
<keyword evidence="6" id="KW-0598">Phosphotransferase system</keyword>
<dbReference type="NCBIfam" id="TIGR01003">
    <property type="entry name" value="PTS_HPr_family"/>
    <property type="match status" value="1"/>
</dbReference>
<evidence type="ECO:0000259" key="7">
    <source>
        <dbReference type="PROSITE" id="PS51350"/>
    </source>
</evidence>
<dbReference type="PANTHER" id="PTHR33705:SF2">
    <property type="entry name" value="PHOSPHOCARRIER PROTEIN NPR"/>
    <property type="match status" value="1"/>
</dbReference>
<dbReference type="InterPro" id="IPR035895">
    <property type="entry name" value="HPr-like_sf"/>
</dbReference>
<evidence type="ECO:0000256" key="2">
    <source>
        <dbReference type="ARBA" id="ARBA00004496"/>
    </source>
</evidence>
<accession>A0A3M8CLV2</accession>
<comment type="subcellular location">
    <subcellularLocation>
        <location evidence="2">Cytoplasm</location>
    </subcellularLocation>
</comment>
<name>A0A3M8CLV2_9BACL</name>
<evidence type="ECO:0000256" key="5">
    <source>
        <dbReference type="ARBA" id="ARBA00022597"/>
    </source>
</evidence>
<evidence type="ECO:0000256" key="4">
    <source>
        <dbReference type="ARBA" id="ARBA00022490"/>
    </source>
</evidence>
<dbReference type="InterPro" id="IPR050399">
    <property type="entry name" value="HPr"/>
</dbReference>
<comment type="caution">
    <text evidence="8">The sequence shown here is derived from an EMBL/GenBank/DDBJ whole genome shotgun (WGS) entry which is preliminary data.</text>
</comment>
<dbReference type="InterPro" id="IPR000032">
    <property type="entry name" value="HPr-like"/>
</dbReference>
<gene>
    <name evidence="8" type="ORF">EDM58_17330</name>
</gene>
<evidence type="ECO:0000256" key="3">
    <source>
        <dbReference type="ARBA" id="ARBA00020422"/>
    </source>
</evidence>
<keyword evidence="4" id="KW-0963">Cytoplasm</keyword>
<dbReference type="PRINTS" id="PR00107">
    <property type="entry name" value="PHOSPHOCPHPR"/>
</dbReference>
<proteinExistence type="predicted"/>
<reference evidence="8 9" key="1">
    <citation type="submission" date="2018-10" db="EMBL/GenBank/DDBJ databases">
        <title>Phylogenomics of Brevibacillus.</title>
        <authorList>
            <person name="Dunlap C."/>
        </authorList>
    </citation>
    <scope>NUCLEOTIDE SEQUENCE [LARGE SCALE GENOMIC DNA]</scope>
    <source>
        <strain evidence="8 9">JCM 15085</strain>
    </source>
</reference>
<dbReference type="Pfam" id="PF00381">
    <property type="entry name" value="PTS-HPr"/>
    <property type="match status" value="1"/>
</dbReference>
<dbReference type="InterPro" id="IPR001020">
    <property type="entry name" value="PTS_HPr_His_P_site"/>
</dbReference>
<dbReference type="CDD" id="cd00367">
    <property type="entry name" value="PTS-HPr_like"/>
    <property type="match status" value="1"/>
</dbReference>
<sequence length="87" mass="9447">MIRFSEKVTVSGGLHARPASVLVHQLNQFSSTVKIICDQKQANGKSILSVMALGVKTGDEVIFEIDGIDEEAAAAEVQNLFQREFAI</sequence>
<dbReference type="GO" id="GO:0009401">
    <property type="term" value="P:phosphoenolpyruvate-dependent sugar phosphotransferase system"/>
    <property type="evidence" value="ECO:0007669"/>
    <property type="project" value="UniProtKB-KW"/>
</dbReference>
<dbReference type="PROSITE" id="PS00369">
    <property type="entry name" value="PTS_HPR_HIS"/>
    <property type="match status" value="1"/>
</dbReference>
<dbReference type="AlphaFoldDB" id="A0A3M8CLV2"/>
<comment type="function">
    <text evidence="1">General (non sugar-specific) component of the phosphoenolpyruvate-dependent sugar phosphotransferase system (sugar PTS). This major carbohydrate active-transport system catalyzes the phosphorylation of incoming sugar substrates concomitantly with their translocation across the cell membrane. The phosphoryl group from phosphoenolpyruvate (PEP) is transferred to the phosphoryl carrier protein HPr by enzyme I. Phospho-HPr then transfers it to the PTS EIIA domain.</text>
</comment>
<dbReference type="PROSITE" id="PS51350">
    <property type="entry name" value="PTS_HPR_DOM"/>
    <property type="match status" value="1"/>
</dbReference>
<dbReference type="EMBL" id="RHHT01000037">
    <property type="protein sequence ID" value="RNB76598.1"/>
    <property type="molecule type" value="Genomic_DNA"/>
</dbReference>
<keyword evidence="5" id="KW-0813">Transport</keyword>
<keyword evidence="5" id="KW-0762">Sugar transport</keyword>